<comment type="caution">
    <text evidence="12">The sequence shown here is derived from an EMBL/GenBank/DDBJ whole genome shotgun (WGS) entry which is preliminary data.</text>
</comment>
<dbReference type="GO" id="GO:0005524">
    <property type="term" value="F:ATP binding"/>
    <property type="evidence" value="ECO:0007669"/>
    <property type="project" value="UniProtKB-KW"/>
</dbReference>
<keyword evidence="4" id="KW-0963">Cytoplasm</keyword>
<dbReference type="GO" id="GO:0046872">
    <property type="term" value="F:metal ion binding"/>
    <property type="evidence" value="ECO:0007669"/>
    <property type="project" value="UniProtKB-KW"/>
</dbReference>
<comment type="similarity">
    <text evidence="2">Belongs to the TsaE family.</text>
</comment>
<keyword evidence="6" id="KW-0479">Metal-binding</keyword>
<evidence type="ECO:0000256" key="9">
    <source>
        <dbReference type="ARBA" id="ARBA00022842"/>
    </source>
</evidence>
<accession>A0A4S3ZWX5</accession>
<evidence type="ECO:0000256" key="7">
    <source>
        <dbReference type="ARBA" id="ARBA00022741"/>
    </source>
</evidence>
<dbReference type="PANTHER" id="PTHR33540">
    <property type="entry name" value="TRNA THREONYLCARBAMOYLADENOSINE BIOSYNTHESIS PROTEIN TSAE"/>
    <property type="match status" value="1"/>
</dbReference>
<dbReference type="NCBIfam" id="TIGR00150">
    <property type="entry name" value="T6A_YjeE"/>
    <property type="match status" value="1"/>
</dbReference>
<evidence type="ECO:0000259" key="11">
    <source>
        <dbReference type="Pfam" id="PF01636"/>
    </source>
</evidence>
<dbReference type="GO" id="GO:0016740">
    <property type="term" value="F:transferase activity"/>
    <property type="evidence" value="ECO:0007669"/>
    <property type="project" value="UniProtKB-KW"/>
</dbReference>
<dbReference type="Gene3D" id="3.40.50.300">
    <property type="entry name" value="P-loop containing nucleotide triphosphate hydrolases"/>
    <property type="match status" value="1"/>
</dbReference>
<dbReference type="Gene3D" id="3.30.200.20">
    <property type="entry name" value="Phosphorylase Kinase, domain 1"/>
    <property type="match status" value="1"/>
</dbReference>
<dbReference type="InterPro" id="IPR011009">
    <property type="entry name" value="Kinase-like_dom_sf"/>
</dbReference>
<evidence type="ECO:0000313" key="12">
    <source>
        <dbReference type="EMBL" id="THF50333.1"/>
    </source>
</evidence>
<name>A0A4S3ZWX5_9HYPH</name>
<gene>
    <name evidence="12" type="primary">tsaE</name>
    <name evidence="12" type="ORF">E6C51_11415</name>
</gene>
<keyword evidence="8" id="KW-0067">ATP-binding</keyword>
<keyword evidence="9" id="KW-0460">Magnesium</keyword>
<dbReference type="Pfam" id="PF01636">
    <property type="entry name" value="APH"/>
    <property type="match status" value="1"/>
</dbReference>
<evidence type="ECO:0000256" key="4">
    <source>
        <dbReference type="ARBA" id="ARBA00022490"/>
    </source>
</evidence>
<evidence type="ECO:0000256" key="5">
    <source>
        <dbReference type="ARBA" id="ARBA00022694"/>
    </source>
</evidence>
<keyword evidence="13" id="KW-1185">Reference proteome</keyword>
<organism evidence="12 13">
    <name type="scientific">Allorhizobium terrae</name>
    <dbReference type="NCBI Taxonomy" id="1848972"/>
    <lineage>
        <taxon>Bacteria</taxon>
        <taxon>Pseudomonadati</taxon>
        <taxon>Pseudomonadota</taxon>
        <taxon>Alphaproteobacteria</taxon>
        <taxon>Hyphomicrobiales</taxon>
        <taxon>Rhizobiaceae</taxon>
        <taxon>Rhizobium/Agrobacterium group</taxon>
        <taxon>Allorhizobium</taxon>
    </lineage>
</organism>
<dbReference type="PANTHER" id="PTHR33540:SF2">
    <property type="entry name" value="TRNA THREONYLCARBAMOYLADENOSINE BIOSYNTHESIS PROTEIN TSAE"/>
    <property type="match status" value="1"/>
</dbReference>
<keyword evidence="5" id="KW-0819">tRNA processing</keyword>
<dbReference type="InterPro" id="IPR012180">
    <property type="entry name" value="Bifunc_ATPase/PTrfase"/>
</dbReference>
<dbReference type="PIRSF" id="PIRSF036599">
    <property type="entry name" value="AtpPhos"/>
    <property type="match status" value="1"/>
</dbReference>
<evidence type="ECO:0000256" key="10">
    <source>
        <dbReference type="ARBA" id="ARBA00032441"/>
    </source>
</evidence>
<evidence type="ECO:0000313" key="13">
    <source>
        <dbReference type="Proteomes" id="UP000310754"/>
    </source>
</evidence>
<proteinExistence type="inferred from homology"/>
<dbReference type="InterPro" id="IPR002575">
    <property type="entry name" value="Aminoglycoside_PTrfase"/>
</dbReference>
<dbReference type="GO" id="GO:0005737">
    <property type="term" value="C:cytoplasm"/>
    <property type="evidence" value="ECO:0007669"/>
    <property type="project" value="UniProtKB-SubCell"/>
</dbReference>
<evidence type="ECO:0000256" key="2">
    <source>
        <dbReference type="ARBA" id="ARBA00007599"/>
    </source>
</evidence>
<keyword evidence="12" id="KW-0808">Transferase</keyword>
<dbReference type="GO" id="GO:0002949">
    <property type="term" value="P:tRNA threonylcarbamoyladenosine modification"/>
    <property type="evidence" value="ECO:0007669"/>
    <property type="project" value="InterPro"/>
</dbReference>
<evidence type="ECO:0000256" key="6">
    <source>
        <dbReference type="ARBA" id="ARBA00022723"/>
    </source>
</evidence>
<evidence type="ECO:0000256" key="1">
    <source>
        <dbReference type="ARBA" id="ARBA00004496"/>
    </source>
</evidence>
<sequence>MTAAPAPFQLTLADEAATQQLGQDLALALKPGDCLALIGDLGAGKSTLARALLRALAEDDTLEVPSPTFTLVQSYELRIPAAHFDLYRLGDSSELDELGFDEALESGICLVEWPERAQDRLPKDTISMAYSFTADGGRTVTITAPEVKLSRIQRSLSIRQFLDQNGLKNAVRLHLTGDASTRAYEVITAPGRPQMILMDAAKRPNGPPIRDGKPYSQIVHLAEDVYPFVAIGEMLKAKGLAAPAIFERDLDQGILLIEDLGRDGVLDDDKKPMAERYIAAASCLAHIHTLDIPREIKVTERHIHRIPDFDRVAMKMEAELLIDWHIPWKLGREATASERAEYSSLWDGLIDQLESAEKSLVLRDFHSPNIIWQSDKTGTDRVGLIDFQDAMIGPAAYDLASIAQDARVTIERPLMVALIERYCADRHSHGAFDEASFRRDFAIMAAQRNCKLAGLWFRLLKRDGKPGYMQHMPRTLDYLSSAFEHPALAPLRDWCAKLGLLN</sequence>
<dbReference type="Gene3D" id="3.90.1200.10">
    <property type="match status" value="1"/>
</dbReference>
<evidence type="ECO:0000256" key="3">
    <source>
        <dbReference type="ARBA" id="ARBA00019010"/>
    </source>
</evidence>
<reference evidence="12 13" key="1">
    <citation type="submission" date="2019-04" db="EMBL/GenBank/DDBJ databases">
        <title>Rhizobium terrae sp. nov., isolated from a paddy soil.</title>
        <authorList>
            <person name="Lin S.-Y."/>
            <person name="Hameed A."/>
            <person name="Huang H.-I."/>
            <person name="Young C.-C."/>
        </authorList>
    </citation>
    <scope>NUCLEOTIDE SEQUENCE [LARGE SCALE GENOMIC DNA]</scope>
    <source>
        <strain evidence="12 13">CC-HIH110</strain>
    </source>
</reference>
<dbReference type="InterPro" id="IPR003442">
    <property type="entry name" value="T6A_TsaE"/>
</dbReference>
<keyword evidence="7" id="KW-0547">Nucleotide-binding</keyword>
<dbReference type="RefSeq" id="WP_190236002.1">
    <property type="nucleotide sequence ID" value="NZ_SSOA01000004.1"/>
</dbReference>
<dbReference type="Pfam" id="PF02367">
    <property type="entry name" value="TsaE"/>
    <property type="match status" value="1"/>
</dbReference>
<dbReference type="Proteomes" id="UP000310754">
    <property type="component" value="Unassembled WGS sequence"/>
</dbReference>
<comment type="subcellular location">
    <subcellularLocation>
        <location evidence="1">Cytoplasm</location>
    </subcellularLocation>
</comment>
<evidence type="ECO:0000256" key="8">
    <source>
        <dbReference type="ARBA" id="ARBA00022840"/>
    </source>
</evidence>
<dbReference type="SUPFAM" id="SSF56112">
    <property type="entry name" value="Protein kinase-like (PK-like)"/>
    <property type="match status" value="1"/>
</dbReference>
<dbReference type="EMBL" id="SSOA01000004">
    <property type="protein sequence ID" value="THF50333.1"/>
    <property type="molecule type" value="Genomic_DNA"/>
</dbReference>
<feature type="domain" description="Aminoglycoside phosphotransferase" evidence="11">
    <location>
        <begin position="175"/>
        <end position="429"/>
    </location>
</feature>
<protein>
    <recommendedName>
        <fullName evidence="3">tRNA threonylcarbamoyladenosine biosynthesis protein TsaE</fullName>
    </recommendedName>
    <alternativeName>
        <fullName evidence="10">t(6)A37 threonylcarbamoyladenosine biosynthesis protein TsaE</fullName>
    </alternativeName>
</protein>
<dbReference type="InterPro" id="IPR027417">
    <property type="entry name" value="P-loop_NTPase"/>
</dbReference>
<dbReference type="AlphaFoldDB" id="A0A4S3ZWX5"/>
<dbReference type="SUPFAM" id="SSF52540">
    <property type="entry name" value="P-loop containing nucleoside triphosphate hydrolases"/>
    <property type="match status" value="1"/>
</dbReference>